<dbReference type="AlphaFoldDB" id="A0A382HNT7"/>
<evidence type="ECO:0000313" key="2">
    <source>
        <dbReference type="EMBL" id="SVB88313.1"/>
    </source>
</evidence>
<proteinExistence type="predicted"/>
<feature type="region of interest" description="Disordered" evidence="1">
    <location>
        <begin position="1"/>
        <end position="28"/>
    </location>
</feature>
<accession>A0A382HNT7</accession>
<feature type="region of interest" description="Disordered" evidence="1">
    <location>
        <begin position="49"/>
        <end position="75"/>
    </location>
</feature>
<evidence type="ECO:0000256" key="1">
    <source>
        <dbReference type="SAM" id="MobiDB-lite"/>
    </source>
</evidence>
<organism evidence="2">
    <name type="scientific">marine metagenome</name>
    <dbReference type="NCBI Taxonomy" id="408172"/>
    <lineage>
        <taxon>unclassified sequences</taxon>
        <taxon>metagenomes</taxon>
        <taxon>ecological metagenomes</taxon>
    </lineage>
</organism>
<name>A0A382HNT7_9ZZZZ</name>
<protein>
    <submittedName>
        <fullName evidence="2">Uncharacterized protein</fullName>
    </submittedName>
</protein>
<sequence>MKNRRPGPKSQVSTWAPFWPDQGRKNDLSTRKMIPSLSTFSKKCDLRPKNVISRPKNDPFWPKMIPKNRLGTKNE</sequence>
<dbReference type="EMBL" id="UINC01062069">
    <property type="protein sequence ID" value="SVB88313.1"/>
    <property type="molecule type" value="Genomic_DNA"/>
</dbReference>
<reference evidence="2" key="1">
    <citation type="submission" date="2018-05" db="EMBL/GenBank/DDBJ databases">
        <authorList>
            <person name="Lanie J.A."/>
            <person name="Ng W.-L."/>
            <person name="Kazmierczak K.M."/>
            <person name="Andrzejewski T.M."/>
            <person name="Davidsen T.M."/>
            <person name="Wayne K.J."/>
            <person name="Tettelin H."/>
            <person name="Glass J.I."/>
            <person name="Rusch D."/>
            <person name="Podicherti R."/>
            <person name="Tsui H.-C.T."/>
            <person name="Winkler M.E."/>
        </authorList>
    </citation>
    <scope>NUCLEOTIDE SEQUENCE</scope>
</reference>
<gene>
    <name evidence="2" type="ORF">METZ01_LOCUS241167</name>
</gene>